<dbReference type="FunFam" id="3.30.420.10:FF:000045">
    <property type="entry name" value="3'-5' exonuclease DinG"/>
    <property type="match status" value="1"/>
</dbReference>
<evidence type="ECO:0000256" key="4">
    <source>
        <dbReference type="ARBA" id="ARBA00049244"/>
    </source>
</evidence>
<dbReference type="GO" id="GO:0003677">
    <property type="term" value="F:DNA binding"/>
    <property type="evidence" value="ECO:0007669"/>
    <property type="project" value="InterPro"/>
</dbReference>
<accession>A0A2N4U318</accession>
<evidence type="ECO:0000259" key="6">
    <source>
        <dbReference type="SMART" id="SM00479"/>
    </source>
</evidence>
<dbReference type="CDD" id="cd06127">
    <property type="entry name" value="DEDDh"/>
    <property type="match status" value="1"/>
</dbReference>
<protein>
    <recommendedName>
        <fullName evidence="1">DNA-directed DNA polymerase</fullName>
        <ecNumber evidence="1">2.7.7.7</ecNumber>
    </recommendedName>
</protein>
<dbReference type="AlphaFoldDB" id="A0A2N4U318"/>
<dbReference type="PANTHER" id="PTHR30231">
    <property type="entry name" value="DNA POLYMERASE III SUBUNIT EPSILON"/>
    <property type="match status" value="1"/>
</dbReference>
<name>A0A2N4U318_9BURK</name>
<feature type="domain" description="Exonuclease" evidence="6">
    <location>
        <begin position="437"/>
        <end position="607"/>
    </location>
</feature>
<keyword evidence="5" id="KW-1133">Transmembrane helix</keyword>
<sequence length="632" mass="68299">MRLRLRIFLVFTALAAGSVVALIAGLYYGFHKQDYADSTDALIIGGFLAGFIIVGMIAWAWMLFDDNIAKPIERLAGNLRTRAHSSVTAPIDPAPARYLGDLATAAQDLAQVLHDTRLSLASSTARETAGLVYEKALLETLLTDISAGVLMCSASHQLVFYNSRAASLIGGLDADATPGLNRSLFDYLHEAPIQAGYARLQSTGDADAASDILCATQATGTALLARMRLLPMPGQGNTPGYMMTLHNNAAFTFESGDQPFISSDPQPLWMIHAGDLANALQAQLNAKGFGLRYNAAHIIVRCNGFQMIALLDALAQHVAMRGSDLSLNIDPEGAGALIRLEWQGPAMPLHEVEQLLSLELATYPTATTIQAVLDNHAASLESSNQPPDRAGLSVSIFEARLAQPRAPAIPQGLVYDFELLFKTPNTELSSTHIEDLTYVVFDTETTGLRPDQGDAIVQIAAVRIVNGRRVQKEVFNTLVNPGRAIPLSSTNVHGITDDMVASAPSMDEVGRKFHQFIKDAVLVAHNAPFDMAFLRLHEQRIGCRFDNPILDTVLLSALVFGQSESHSLDSLSHRLGITITEEARHTAIGDASATADVLLKLIPALKARGLETFGDVLTEVRKQRRLLKDLNE</sequence>
<gene>
    <name evidence="7" type="ORF">CR159_12445</name>
</gene>
<feature type="transmembrane region" description="Helical" evidence="5">
    <location>
        <begin position="7"/>
        <end position="30"/>
    </location>
</feature>
<keyword evidence="8" id="KW-1185">Reference proteome</keyword>
<dbReference type="InterPro" id="IPR012337">
    <property type="entry name" value="RNaseH-like_sf"/>
</dbReference>
<evidence type="ECO:0000256" key="2">
    <source>
        <dbReference type="ARBA" id="ARBA00025483"/>
    </source>
</evidence>
<dbReference type="Pfam" id="PF00929">
    <property type="entry name" value="RNase_T"/>
    <property type="match status" value="1"/>
</dbReference>
<dbReference type="OrthoDB" id="9803913at2"/>
<dbReference type="PANTHER" id="PTHR30231:SF41">
    <property type="entry name" value="DNA POLYMERASE III SUBUNIT EPSILON"/>
    <property type="match status" value="1"/>
</dbReference>
<comment type="caution">
    <text evidence="7">The sequence shown here is derived from an EMBL/GenBank/DDBJ whole genome shotgun (WGS) entry which is preliminary data.</text>
</comment>
<dbReference type="GO" id="GO:0045004">
    <property type="term" value="P:DNA replication proofreading"/>
    <property type="evidence" value="ECO:0007669"/>
    <property type="project" value="TreeGrafter"/>
</dbReference>
<reference evidence="7 8" key="1">
    <citation type="submission" date="2017-10" db="EMBL/GenBank/DDBJ databases">
        <title>Two draft genome sequences of Pusillimonas sp. strains isolated from a nitrate- and radionuclide-contaminated groundwater in Russia.</title>
        <authorList>
            <person name="Grouzdev D.S."/>
            <person name="Tourova T.P."/>
            <person name="Goeva M.A."/>
            <person name="Babich T.L."/>
            <person name="Sokolova D.S."/>
            <person name="Abdullin R."/>
            <person name="Poltaraus A.B."/>
            <person name="Toshchakov S.V."/>
            <person name="Nazina T.N."/>
        </authorList>
    </citation>
    <scope>NUCLEOTIDE SEQUENCE [LARGE SCALE GENOMIC DNA]</scope>
    <source>
        <strain evidence="7 8">JR1/69-3-13</strain>
    </source>
</reference>
<dbReference type="EC" id="2.7.7.7" evidence="1"/>
<dbReference type="GO" id="GO:0005829">
    <property type="term" value="C:cytosol"/>
    <property type="evidence" value="ECO:0007669"/>
    <property type="project" value="TreeGrafter"/>
</dbReference>
<organism evidence="7 8">
    <name type="scientific">Pollutimonas subterranea</name>
    <dbReference type="NCBI Taxonomy" id="2045210"/>
    <lineage>
        <taxon>Bacteria</taxon>
        <taxon>Pseudomonadati</taxon>
        <taxon>Pseudomonadota</taxon>
        <taxon>Betaproteobacteria</taxon>
        <taxon>Burkholderiales</taxon>
        <taxon>Alcaligenaceae</taxon>
        <taxon>Pollutimonas</taxon>
    </lineage>
</organism>
<dbReference type="Proteomes" id="UP000234190">
    <property type="component" value="Unassembled WGS sequence"/>
</dbReference>
<dbReference type="InterPro" id="IPR013520">
    <property type="entry name" value="Ribonucl_H"/>
</dbReference>
<proteinExistence type="predicted"/>
<evidence type="ECO:0000313" key="8">
    <source>
        <dbReference type="Proteomes" id="UP000234190"/>
    </source>
</evidence>
<dbReference type="EMBL" id="PDNW01000010">
    <property type="protein sequence ID" value="PLC49414.1"/>
    <property type="molecule type" value="Genomic_DNA"/>
</dbReference>
<evidence type="ECO:0000313" key="7">
    <source>
        <dbReference type="EMBL" id="PLC49414.1"/>
    </source>
</evidence>
<dbReference type="GO" id="GO:0003887">
    <property type="term" value="F:DNA-directed DNA polymerase activity"/>
    <property type="evidence" value="ECO:0007669"/>
    <property type="project" value="UniProtKB-EC"/>
</dbReference>
<keyword evidence="5" id="KW-0812">Transmembrane</keyword>
<dbReference type="NCBIfam" id="TIGR00573">
    <property type="entry name" value="dnaq"/>
    <property type="match status" value="1"/>
</dbReference>
<dbReference type="GO" id="GO:0008408">
    <property type="term" value="F:3'-5' exonuclease activity"/>
    <property type="evidence" value="ECO:0007669"/>
    <property type="project" value="TreeGrafter"/>
</dbReference>
<dbReference type="SUPFAM" id="SSF53098">
    <property type="entry name" value="Ribonuclease H-like"/>
    <property type="match status" value="1"/>
</dbReference>
<feature type="transmembrane region" description="Helical" evidence="5">
    <location>
        <begin position="42"/>
        <end position="64"/>
    </location>
</feature>
<comment type="subunit">
    <text evidence="3">DNA polymerase III contains a core (composed of alpha, epsilon and theta chains) that associates with a tau subunit. This core dimerizes to form the POLIII' complex. PolIII' associates with the gamma complex (composed of gamma, delta, delta', psi and chi chains) and with the beta chain to form the complete DNA polymerase III complex.</text>
</comment>
<evidence type="ECO:0000256" key="3">
    <source>
        <dbReference type="ARBA" id="ARBA00026073"/>
    </source>
</evidence>
<comment type="catalytic activity">
    <reaction evidence="4">
        <text>DNA(n) + a 2'-deoxyribonucleoside 5'-triphosphate = DNA(n+1) + diphosphate</text>
        <dbReference type="Rhea" id="RHEA:22508"/>
        <dbReference type="Rhea" id="RHEA-COMP:17339"/>
        <dbReference type="Rhea" id="RHEA-COMP:17340"/>
        <dbReference type="ChEBI" id="CHEBI:33019"/>
        <dbReference type="ChEBI" id="CHEBI:61560"/>
        <dbReference type="ChEBI" id="CHEBI:173112"/>
        <dbReference type="EC" id="2.7.7.7"/>
    </reaction>
</comment>
<dbReference type="InterPro" id="IPR036397">
    <property type="entry name" value="RNaseH_sf"/>
</dbReference>
<comment type="function">
    <text evidence="2">DNA polymerase III is a complex, multichain enzyme responsible for most of the replicative synthesis in bacteria. The epsilon subunit contain the editing function and is a proofreading 3'-5' exonuclease.</text>
</comment>
<keyword evidence="5" id="KW-0472">Membrane</keyword>
<dbReference type="InterPro" id="IPR006054">
    <property type="entry name" value="DnaQ"/>
</dbReference>
<dbReference type="RefSeq" id="WP_102074290.1">
    <property type="nucleotide sequence ID" value="NZ_PDNW01000010.1"/>
</dbReference>
<evidence type="ECO:0000256" key="1">
    <source>
        <dbReference type="ARBA" id="ARBA00012417"/>
    </source>
</evidence>
<evidence type="ECO:0000256" key="5">
    <source>
        <dbReference type="SAM" id="Phobius"/>
    </source>
</evidence>
<dbReference type="SMART" id="SM00479">
    <property type="entry name" value="EXOIII"/>
    <property type="match status" value="1"/>
</dbReference>
<dbReference type="Gene3D" id="3.30.420.10">
    <property type="entry name" value="Ribonuclease H-like superfamily/Ribonuclease H"/>
    <property type="match status" value="1"/>
</dbReference>